<proteinExistence type="predicted"/>
<dbReference type="AlphaFoldDB" id="A0AAU8M024"/>
<gene>
    <name evidence="1" type="ORF">Q3M24_07000</name>
</gene>
<dbReference type="KEGG" id="eaj:Q3M24_07000"/>
<evidence type="ECO:0008006" key="2">
    <source>
        <dbReference type="Google" id="ProtNLM"/>
    </source>
</evidence>
<accession>A0AAU8M024</accession>
<reference evidence="1" key="1">
    <citation type="journal article" date="2024" name="Syst. Appl. Microbiol.">
        <title>First single-strain enrichments of Electrothrix cable bacteria, description of E. aestuarii sp. nov. and E. rattekaaiensis sp. nov., and proposal of a cable bacteria taxonomy following the rules of the SeqCode.</title>
        <authorList>
            <person name="Plum-Jensen L.E."/>
            <person name="Schramm A."/>
            <person name="Marshall I.P.G."/>
        </authorList>
    </citation>
    <scope>NUCLEOTIDE SEQUENCE</scope>
    <source>
        <strain evidence="1">Rat1</strain>
    </source>
</reference>
<name>A0AAU8M024_9BACT</name>
<organism evidence="1">
    <name type="scientific">Candidatus Electrothrix aestuarii</name>
    <dbReference type="NCBI Taxonomy" id="3062594"/>
    <lineage>
        <taxon>Bacteria</taxon>
        <taxon>Pseudomonadati</taxon>
        <taxon>Thermodesulfobacteriota</taxon>
        <taxon>Desulfobulbia</taxon>
        <taxon>Desulfobulbales</taxon>
        <taxon>Desulfobulbaceae</taxon>
        <taxon>Candidatus Electrothrix</taxon>
    </lineage>
</organism>
<reference evidence="1" key="2">
    <citation type="submission" date="2024-06" db="EMBL/GenBank/DDBJ databases">
        <authorList>
            <person name="Plum-Jensen L.E."/>
            <person name="Schramm A."/>
            <person name="Marshall I.P.G."/>
        </authorList>
    </citation>
    <scope>NUCLEOTIDE SEQUENCE</scope>
    <source>
        <strain evidence="1">Rat1</strain>
    </source>
</reference>
<evidence type="ECO:0000313" key="1">
    <source>
        <dbReference type="EMBL" id="XCN74487.1"/>
    </source>
</evidence>
<protein>
    <recommendedName>
        <fullName evidence="2">DUF4276 family protein</fullName>
    </recommendedName>
</protein>
<dbReference type="EMBL" id="CP159373">
    <property type="protein sequence ID" value="XCN74487.1"/>
    <property type="molecule type" value="Genomic_DNA"/>
</dbReference>
<sequence length="183" mass="20848">MSKASQIIILCEDRAHEIFVTRFLKKGWGVKPRTIRVVPYPGGKGSGKRFVLEKFPEEAKACRSRHAATILLVIQDADEFSVDQVRAGLAAKLLPPRDETEPIAYIIPKWHIETWIAYLAGELINEEEKNIYKNKYGALSERKDVHPLIDRLADTCRKNIELESPPDSLVAACEEFTRIRHLL</sequence>